<keyword evidence="1" id="KW-0812">Transmembrane</keyword>
<evidence type="ECO:0000256" key="1">
    <source>
        <dbReference type="SAM" id="Phobius"/>
    </source>
</evidence>
<dbReference type="PANTHER" id="PTHR35124">
    <property type="entry name" value="CYTOCHROME P450 FAMILY PROTEIN"/>
    <property type="match status" value="1"/>
</dbReference>
<name>A0A8T2TQP1_CERRI</name>
<keyword evidence="1" id="KW-1133">Transmembrane helix</keyword>
<accession>A0A8T2TQP1</accession>
<gene>
    <name evidence="2" type="ORF">KP509_12G087000</name>
</gene>
<keyword evidence="1" id="KW-0472">Membrane</keyword>
<dbReference type="Proteomes" id="UP000825935">
    <property type="component" value="Chromosome 12"/>
</dbReference>
<evidence type="ECO:0000313" key="2">
    <source>
        <dbReference type="EMBL" id="KAH7424046.1"/>
    </source>
</evidence>
<dbReference type="AlphaFoldDB" id="A0A8T2TQP1"/>
<dbReference type="OrthoDB" id="2015909at2759"/>
<reference evidence="2" key="1">
    <citation type="submission" date="2021-08" db="EMBL/GenBank/DDBJ databases">
        <title>WGS assembly of Ceratopteris richardii.</title>
        <authorList>
            <person name="Marchant D.B."/>
            <person name="Chen G."/>
            <person name="Jenkins J."/>
            <person name="Shu S."/>
            <person name="Leebens-Mack J."/>
            <person name="Grimwood J."/>
            <person name="Schmutz J."/>
            <person name="Soltis P."/>
            <person name="Soltis D."/>
            <person name="Chen Z.-H."/>
        </authorList>
    </citation>
    <scope>NUCLEOTIDE SEQUENCE</scope>
    <source>
        <strain evidence="2">Whitten #5841</strain>
        <tissue evidence="2">Leaf</tissue>
    </source>
</reference>
<comment type="caution">
    <text evidence="2">The sequence shown here is derived from an EMBL/GenBank/DDBJ whole genome shotgun (WGS) entry which is preliminary data.</text>
</comment>
<dbReference type="PANTHER" id="PTHR35124:SF1">
    <property type="entry name" value="CYTOCHROME P450 FAMILY PROTEIN"/>
    <property type="match status" value="1"/>
</dbReference>
<protein>
    <submittedName>
        <fullName evidence="2">Uncharacterized protein</fullName>
    </submittedName>
</protein>
<evidence type="ECO:0000313" key="3">
    <source>
        <dbReference type="Proteomes" id="UP000825935"/>
    </source>
</evidence>
<feature type="transmembrane region" description="Helical" evidence="1">
    <location>
        <begin position="12"/>
        <end position="30"/>
    </location>
</feature>
<dbReference type="OMA" id="NWISSEM"/>
<organism evidence="2 3">
    <name type="scientific">Ceratopteris richardii</name>
    <name type="common">Triangle waterfern</name>
    <dbReference type="NCBI Taxonomy" id="49495"/>
    <lineage>
        <taxon>Eukaryota</taxon>
        <taxon>Viridiplantae</taxon>
        <taxon>Streptophyta</taxon>
        <taxon>Embryophyta</taxon>
        <taxon>Tracheophyta</taxon>
        <taxon>Polypodiopsida</taxon>
        <taxon>Polypodiidae</taxon>
        <taxon>Polypodiales</taxon>
        <taxon>Pteridineae</taxon>
        <taxon>Pteridaceae</taxon>
        <taxon>Parkerioideae</taxon>
        <taxon>Ceratopteris</taxon>
    </lineage>
</organism>
<sequence>MKAKGTSGVQFSITISLLVAILLTMLLLLFTTGPSHLLDSGFEFIARQCPRFSPGLPNNGSSIVASVATETFKEDVHAGKPPDWLQLPPIFNYTQKYLQLIAQNGSKPCHNIATKKVQLFGLPDFKIGDTYVKFNCGEIHTLILVAFDELDQKRCAGGDYFETEISGLNWKSRAPVFDLEDGSYKILLQMHPSFAGVYRFRVVLGFSNFHSLHRRPEQWFRNETVIDMHIEFVNEEHGSSGVIGLPRLNQCTKEDFQLDSWLGRWVRFGHNSHCSVDKRGRFKCLDPKAKCNDPWCQGPIAALESNGWVYSAHCAFRIFTQDDAWRCLNKKWIFFWGDSNHVDTVRNFLNFVLGFENIPEVPRRFDANYSRPKHPSQYVRITSMFNGHSNVSRNHEGLYSLHDDAYREQIAEFFREKTAPDAIIMNSGLHDGVYWKHLYQFAEGADKAVEFWTSLLNGLQSSKPRVVYRTTITTAGWARAASFNPQKMEIFNSMLVEKFKKANLLWGVVDGFDLTYPWHFDHNCSDGVHYGKPPAAVQWYGQLGHQYFVDLMLAHILMHALCVS</sequence>
<keyword evidence="3" id="KW-1185">Reference proteome</keyword>
<proteinExistence type="predicted"/>
<dbReference type="EMBL" id="CM035417">
    <property type="protein sequence ID" value="KAH7424046.1"/>
    <property type="molecule type" value="Genomic_DNA"/>
</dbReference>